<accession>A0ABN1XI59</accession>
<evidence type="ECO:0000256" key="3">
    <source>
        <dbReference type="ARBA" id="ARBA00022857"/>
    </source>
</evidence>
<dbReference type="Pfam" id="PF00881">
    <property type="entry name" value="Nitroreductase"/>
    <property type="match status" value="1"/>
</dbReference>
<proteinExistence type="predicted"/>
<gene>
    <name evidence="6" type="ORF">GCM10009613_04240</name>
</gene>
<keyword evidence="3" id="KW-0521">NADP</keyword>
<comment type="caution">
    <text evidence="6">The sequence shown here is derived from an EMBL/GenBank/DDBJ whole genome shotgun (WGS) entry which is preliminary data.</text>
</comment>
<dbReference type="Gene3D" id="3.40.109.10">
    <property type="entry name" value="NADH Oxidase"/>
    <property type="match status" value="1"/>
</dbReference>
<reference evidence="6 7" key="1">
    <citation type="journal article" date="2019" name="Int. J. Syst. Evol. Microbiol.">
        <title>The Global Catalogue of Microorganisms (GCM) 10K type strain sequencing project: providing services to taxonomists for standard genome sequencing and annotation.</title>
        <authorList>
            <consortium name="The Broad Institute Genomics Platform"/>
            <consortium name="The Broad Institute Genome Sequencing Center for Infectious Disease"/>
            <person name="Wu L."/>
            <person name="Ma J."/>
        </authorList>
    </citation>
    <scope>NUCLEOTIDE SEQUENCE [LARGE SCALE GENOMIC DNA]</scope>
    <source>
        <strain evidence="6 7">JCM 11896</strain>
    </source>
</reference>
<evidence type="ECO:0000313" key="7">
    <source>
        <dbReference type="Proteomes" id="UP001501414"/>
    </source>
</evidence>
<dbReference type="Proteomes" id="UP001501414">
    <property type="component" value="Unassembled WGS sequence"/>
</dbReference>
<dbReference type="CDD" id="cd02148">
    <property type="entry name" value="RutE-like"/>
    <property type="match status" value="1"/>
</dbReference>
<evidence type="ECO:0000256" key="1">
    <source>
        <dbReference type="ARBA" id="ARBA00022630"/>
    </source>
</evidence>
<dbReference type="NCBIfam" id="NF003768">
    <property type="entry name" value="PRK05365.1"/>
    <property type="match status" value="1"/>
</dbReference>
<keyword evidence="1" id="KW-0285">Flavoprotein</keyword>
<feature type="domain" description="Nitroreductase" evidence="5">
    <location>
        <begin position="36"/>
        <end position="194"/>
    </location>
</feature>
<keyword evidence="4" id="KW-0560">Oxidoreductase</keyword>
<dbReference type="InterPro" id="IPR050461">
    <property type="entry name" value="Nitroreductase_HadB/RutE"/>
</dbReference>
<dbReference type="InterPro" id="IPR023936">
    <property type="entry name" value="RutE-like"/>
</dbReference>
<dbReference type="PANTHER" id="PTHR43543">
    <property type="entry name" value="MALONIC SEMIALDEHYDE REDUCTASE RUTE-RELATED"/>
    <property type="match status" value="1"/>
</dbReference>
<evidence type="ECO:0000256" key="2">
    <source>
        <dbReference type="ARBA" id="ARBA00022643"/>
    </source>
</evidence>
<dbReference type="RefSeq" id="WP_344017837.1">
    <property type="nucleotide sequence ID" value="NZ_BAAAJK010000001.1"/>
</dbReference>
<evidence type="ECO:0000259" key="5">
    <source>
        <dbReference type="Pfam" id="PF00881"/>
    </source>
</evidence>
<evidence type="ECO:0000313" key="6">
    <source>
        <dbReference type="EMBL" id="GAA1380244.1"/>
    </source>
</evidence>
<organism evidence="6 7">
    <name type="scientific">Pseudonocardia kongjuensis</name>
    <dbReference type="NCBI Taxonomy" id="102227"/>
    <lineage>
        <taxon>Bacteria</taxon>
        <taxon>Bacillati</taxon>
        <taxon>Actinomycetota</taxon>
        <taxon>Actinomycetes</taxon>
        <taxon>Pseudonocardiales</taxon>
        <taxon>Pseudonocardiaceae</taxon>
        <taxon>Pseudonocardia</taxon>
    </lineage>
</organism>
<keyword evidence="7" id="KW-1185">Reference proteome</keyword>
<keyword evidence="2" id="KW-0288">FMN</keyword>
<name>A0ABN1XI59_9PSEU</name>
<dbReference type="EMBL" id="BAAAJK010000001">
    <property type="protein sequence ID" value="GAA1380244.1"/>
    <property type="molecule type" value="Genomic_DNA"/>
</dbReference>
<dbReference type="SUPFAM" id="SSF55469">
    <property type="entry name" value="FMN-dependent nitroreductase-like"/>
    <property type="match status" value="1"/>
</dbReference>
<evidence type="ECO:0000256" key="4">
    <source>
        <dbReference type="ARBA" id="ARBA00023002"/>
    </source>
</evidence>
<dbReference type="InterPro" id="IPR000415">
    <property type="entry name" value="Nitroreductase-like"/>
</dbReference>
<dbReference type="InterPro" id="IPR029479">
    <property type="entry name" value="Nitroreductase"/>
</dbReference>
<sequence>MTATTATTETAATAAAQLPLPVLDDAGRTALFTEARTANTFTDEPVSDETLRSIWELAQWPPTAANTQPLRVTFVRTAEAKQRLLPLLAEGNRGKSEQAPVIAILAADLDFHEHSPVTFPVKPDFREGMEAQGREGREGMARFNAGLQIGYLLLAVRAHGLATGPMAGFDADAVTEEFLPGGRHRALLVVNIGHPGPDAWFPRLPRLAAEDVLTFA</sequence>
<protein>
    <submittedName>
        <fullName evidence="6">Malonic semialdehyde reductase</fullName>
    </submittedName>
</protein>
<dbReference type="PANTHER" id="PTHR43543:SF1">
    <property type="entry name" value="MALONIC SEMIALDEHYDE REDUCTASE RUTE-RELATED"/>
    <property type="match status" value="1"/>
</dbReference>